<evidence type="ECO:0000313" key="5">
    <source>
        <dbReference type="Proteomes" id="UP000053226"/>
    </source>
</evidence>
<name>A0A0N0Z6L9_9GAMM</name>
<dbReference type="NCBIfam" id="NF003460">
    <property type="entry name" value="PRK05077.1"/>
    <property type="match status" value="1"/>
</dbReference>
<dbReference type="Gene3D" id="3.40.50.1820">
    <property type="entry name" value="alpha/beta hydrolase"/>
    <property type="match status" value="1"/>
</dbReference>
<comment type="catalytic activity">
    <reaction evidence="3">
        <text>a carboxylic ester + H2O = an alcohol + a carboxylate + H(+)</text>
        <dbReference type="Rhea" id="RHEA:21164"/>
        <dbReference type="ChEBI" id="CHEBI:15377"/>
        <dbReference type="ChEBI" id="CHEBI:15378"/>
        <dbReference type="ChEBI" id="CHEBI:29067"/>
        <dbReference type="ChEBI" id="CHEBI:30879"/>
        <dbReference type="ChEBI" id="CHEBI:33308"/>
        <dbReference type="EC" id="3.1.1.1"/>
    </reaction>
</comment>
<dbReference type="HAMAP" id="MF_01063">
    <property type="entry name" value="FrsA"/>
    <property type="match status" value="1"/>
</dbReference>
<dbReference type="RefSeq" id="WP_053909118.1">
    <property type="nucleotide sequence ID" value="NZ_CAWMUS010000027.1"/>
</dbReference>
<dbReference type="PANTHER" id="PTHR22946">
    <property type="entry name" value="DIENELACTONE HYDROLASE DOMAIN-CONTAINING PROTEIN-RELATED"/>
    <property type="match status" value="1"/>
</dbReference>
<evidence type="ECO:0000256" key="1">
    <source>
        <dbReference type="ARBA" id="ARBA00022487"/>
    </source>
</evidence>
<dbReference type="EMBL" id="LGAA01000027">
    <property type="protein sequence ID" value="KPD01809.1"/>
    <property type="molecule type" value="Genomic_DNA"/>
</dbReference>
<keyword evidence="2 3" id="KW-0378">Hydrolase</keyword>
<evidence type="ECO:0000256" key="3">
    <source>
        <dbReference type="HAMAP-Rule" id="MF_01063"/>
    </source>
</evidence>
<reference evidence="4 5" key="1">
    <citation type="submission" date="2015-07" db="EMBL/GenBank/DDBJ databases">
        <title>ATOL: Assembling a taxonomically balanced genome-scale reconstruction of the evolutionary history of the Enterobacteriaceae.</title>
        <authorList>
            <person name="Plunkett G.III."/>
            <person name="Neeno-Eckwall E.C."/>
            <person name="Glasner J.D."/>
            <person name="Perna N.T."/>
        </authorList>
    </citation>
    <scope>NUCLEOTIDE SEQUENCE [LARGE SCALE GENOMIC DNA]</scope>
    <source>
        <strain evidence="4 5">ATCC 35017</strain>
    </source>
</reference>
<evidence type="ECO:0000256" key="2">
    <source>
        <dbReference type="ARBA" id="ARBA00022801"/>
    </source>
</evidence>
<dbReference type="OrthoDB" id="5590073at2"/>
<keyword evidence="1 3" id="KW-0719">Serine esterase</keyword>
<gene>
    <name evidence="3" type="primary">frsA</name>
    <name evidence="4" type="ORF">M992_2781</name>
</gene>
<dbReference type="InterPro" id="IPR050261">
    <property type="entry name" value="FrsA_esterase"/>
</dbReference>
<dbReference type="EC" id="3.1.1.1" evidence="3"/>
<accession>A0A0N0Z6L9</accession>
<dbReference type="InterPro" id="IPR043423">
    <property type="entry name" value="FrsA"/>
</dbReference>
<comment type="similarity">
    <text evidence="3">Belongs to the FrsA family.</text>
</comment>
<dbReference type="InterPro" id="IPR010520">
    <property type="entry name" value="FrsA-like"/>
</dbReference>
<dbReference type="PANTHER" id="PTHR22946:SF4">
    <property type="entry name" value="ESTERASE FRSA"/>
    <property type="match status" value="1"/>
</dbReference>
<comment type="caution">
    <text evidence="4">The sequence shown here is derived from an EMBL/GenBank/DDBJ whole genome shotgun (WGS) entry which is preliminary data.</text>
</comment>
<protein>
    <recommendedName>
        <fullName evidence="3">Esterase FrsA</fullName>
        <ecNumber evidence="3">3.1.1.1</ecNumber>
    </recommendedName>
</protein>
<dbReference type="GO" id="GO:0106435">
    <property type="term" value="F:carboxylesterase activity"/>
    <property type="evidence" value="ECO:0007669"/>
    <property type="project" value="UniProtKB-EC"/>
</dbReference>
<proteinExistence type="inferred from homology"/>
<dbReference type="Proteomes" id="UP000053226">
    <property type="component" value="Unassembled WGS sequence"/>
</dbReference>
<dbReference type="Pfam" id="PF06500">
    <property type="entry name" value="FrsA-like"/>
    <property type="match status" value="1"/>
</dbReference>
<organism evidence="4 5">
    <name type="scientific">Moellerella wisconsensis ATCC 35017</name>
    <dbReference type="NCBI Taxonomy" id="1354267"/>
    <lineage>
        <taxon>Bacteria</taxon>
        <taxon>Pseudomonadati</taxon>
        <taxon>Pseudomonadota</taxon>
        <taxon>Gammaproteobacteria</taxon>
        <taxon>Enterobacterales</taxon>
        <taxon>Morganellaceae</taxon>
        <taxon>Moellerella</taxon>
    </lineage>
</organism>
<comment type="function">
    <text evidence="3">Catalyzes the hydrolysis of esters.</text>
</comment>
<dbReference type="AlphaFoldDB" id="A0A0N0Z6L9"/>
<dbReference type="SUPFAM" id="SSF53474">
    <property type="entry name" value="alpha/beta-Hydrolases"/>
    <property type="match status" value="1"/>
</dbReference>
<dbReference type="InterPro" id="IPR029058">
    <property type="entry name" value="AB_hydrolase_fold"/>
</dbReference>
<evidence type="ECO:0000313" key="4">
    <source>
        <dbReference type="EMBL" id="KPD01809.1"/>
    </source>
</evidence>
<sequence>MIKQNLSEKLFKPKIKQTETSTLVSYCDFTGNSMNTQSALSGSQHTGWYRMINRLMWIWRGITPLEIEEILSRIAVSDAQRSDDKMLDTVIGNRPGNWCFEWSHQAMYWQQKALQYETGPDAHNAWLRAANLYSIAAYPFIKGDELADQATVLAYKAYDNAAKFSSYKLKKLTFKLEDRKEVSGFLHVPSEGQGPFPTVLMCGALDSLQIDYCRYFRDYLQPQGIAMLTLDMPSIGYSIKQKLTQETSTLHQQIINQLVNIPWIDHTRFGVVGVRFGANIALRLAYMEPTKIKAVAVLGPIVHSLLNDEKRQYTLPKMELDVFASRLGIYQVDGLALRHELSCYSLKNQGLLGRRCPVPFMSVHWKDDIYSPREESLLIMRSSVDSDLLSLPSHPVFESYQKALRETTDWIVSKIF</sequence>
<keyword evidence="5" id="KW-1185">Reference proteome</keyword>